<feature type="domain" description="Erythromycin biosynthesis protein CIII-like C-terminal" evidence="2">
    <location>
        <begin position="1"/>
        <end position="61"/>
    </location>
</feature>
<accession>A0A918AP74</accession>
<dbReference type="EMBL" id="BMRG01000008">
    <property type="protein sequence ID" value="GGP65392.1"/>
    <property type="molecule type" value="Genomic_DNA"/>
</dbReference>
<dbReference type="RefSeq" id="WP_209620639.1">
    <property type="nucleotide sequence ID" value="NZ_BMRG01000008.1"/>
</dbReference>
<gene>
    <name evidence="3" type="ORF">GCM10010185_42730</name>
</gene>
<dbReference type="Proteomes" id="UP000639606">
    <property type="component" value="Unassembled WGS sequence"/>
</dbReference>
<organism evidence="3 4">
    <name type="scientific">Saccharothrix coeruleofusca</name>
    <dbReference type="NCBI Taxonomy" id="33919"/>
    <lineage>
        <taxon>Bacteria</taxon>
        <taxon>Bacillati</taxon>
        <taxon>Actinomycetota</taxon>
        <taxon>Actinomycetes</taxon>
        <taxon>Pseudonocardiales</taxon>
        <taxon>Pseudonocardiaceae</taxon>
        <taxon>Saccharothrix</taxon>
    </lineage>
</organism>
<dbReference type="SUPFAM" id="SSF53756">
    <property type="entry name" value="UDP-Glycosyltransferase/glycogen phosphorylase"/>
    <property type="match status" value="1"/>
</dbReference>
<dbReference type="InterPro" id="IPR010610">
    <property type="entry name" value="EryCIII-like_C"/>
</dbReference>
<evidence type="ECO:0000313" key="4">
    <source>
        <dbReference type="Proteomes" id="UP000639606"/>
    </source>
</evidence>
<evidence type="ECO:0000259" key="2">
    <source>
        <dbReference type="Pfam" id="PF06722"/>
    </source>
</evidence>
<proteinExistence type="predicted"/>
<protein>
    <recommendedName>
        <fullName evidence="2">Erythromycin biosynthesis protein CIII-like C-terminal domain-containing protein</fullName>
    </recommendedName>
</protein>
<dbReference type="GO" id="GO:0016757">
    <property type="term" value="F:glycosyltransferase activity"/>
    <property type="evidence" value="ECO:0007669"/>
    <property type="project" value="UniProtKB-ARBA"/>
</dbReference>
<feature type="compositionally biased region" description="Low complexity" evidence="1">
    <location>
        <begin position="66"/>
        <end position="78"/>
    </location>
</feature>
<reference evidence="3" key="1">
    <citation type="journal article" date="2014" name="Int. J. Syst. Evol. Microbiol.">
        <title>Complete genome sequence of Corynebacterium casei LMG S-19264T (=DSM 44701T), isolated from a smear-ripened cheese.</title>
        <authorList>
            <consortium name="US DOE Joint Genome Institute (JGI-PGF)"/>
            <person name="Walter F."/>
            <person name="Albersmeier A."/>
            <person name="Kalinowski J."/>
            <person name="Ruckert C."/>
        </authorList>
    </citation>
    <scope>NUCLEOTIDE SEQUENCE</scope>
    <source>
        <strain evidence="3">JCM 3313</strain>
    </source>
</reference>
<dbReference type="Pfam" id="PF06722">
    <property type="entry name" value="EryCIII-like_C"/>
    <property type="match status" value="1"/>
</dbReference>
<reference evidence="3" key="2">
    <citation type="submission" date="2020-09" db="EMBL/GenBank/DDBJ databases">
        <authorList>
            <person name="Sun Q."/>
            <person name="Ohkuma M."/>
        </authorList>
    </citation>
    <scope>NUCLEOTIDE SEQUENCE</scope>
    <source>
        <strain evidence="3">JCM 3313</strain>
    </source>
</reference>
<evidence type="ECO:0000256" key="1">
    <source>
        <dbReference type="SAM" id="MobiDB-lite"/>
    </source>
</evidence>
<dbReference type="Gene3D" id="3.40.50.2000">
    <property type="entry name" value="Glycogen Phosphorylase B"/>
    <property type="match status" value="1"/>
</dbReference>
<comment type="caution">
    <text evidence="3">The sequence shown here is derived from an EMBL/GenBank/DDBJ whole genome shotgun (WGS) entry which is preliminary data.</text>
</comment>
<sequence length="89" mass="9235">MPDNAKMVLFVPLHTLALTCSAVIQHGGFGTVNTVALRGVPRIPLAEQHDTPIPARELVVSAPGSAATTTCAHHTGGTRPTARTDSLGR</sequence>
<keyword evidence="4" id="KW-1185">Reference proteome</keyword>
<name>A0A918AP74_9PSEU</name>
<feature type="region of interest" description="Disordered" evidence="1">
    <location>
        <begin position="64"/>
        <end position="89"/>
    </location>
</feature>
<evidence type="ECO:0000313" key="3">
    <source>
        <dbReference type="EMBL" id="GGP65392.1"/>
    </source>
</evidence>
<dbReference type="AlphaFoldDB" id="A0A918AP74"/>